<dbReference type="EMBL" id="JACRSY010000011">
    <property type="protein sequence ID" value="MBC8579570.1"/>
    <property type="molecule type" value="Genomic_DNA"/>
</dbReference>
<dbReference type="InterPro" id="IPR018490">
    <property type="entry name" value="cNMP-bd_dom_sf"/>
</dbReference>
<dbReference type="RefSeq" id="WP_249332577.1">
    <property type="nucleotide sequence ID" value="NZ_JACRSY010000011.1"/>
</dbReference>
<protein>
    <submittedName>
        <fullName evidence="5">Crp/Fnr family transcriptional regulator</fullName>
    </submittedName>
</protein>
<dbReference type="Proteomes" id="UP000655830">
    <property type="component" value="Unassembled WGS sequence"/>
</dbReference>
<dbReference type="CDD" id="cd00038">
    <property type="entry name" value="CAP_ED"/>
    <property type="match status" value="1"/>
</dbReference>
<evidence type="ECO:0000256" key="3">
    <source>
        <dbReference type="ARBA" id="ARBA00023163"/>
    </source>
</evidence>
<dbReference type="SMART" id="SM00419">
    <property type="entry name" value="HTH_CRP"/>
    <property type="match status" value="1"/>
</dbReference>
<dbReference type="GO" id="GO:0006355">
    <property type="term" value="P:regulation of DNA-templated transcription"/>
    <property type="evidence" value="ECO:0007669"/>
    <property type="project" value="InterPro"/>
</dbReference>
<keyword evidence="6" id="KW-1185">Reference proteome</keyword>
<dbReference type="SUPFAM" id="SSF51206">
    <property type="entry name" value="cAMP-binding domain-like"/>
    <property type="match status" value="1"/>
</dbReference>
<comment type="caution">
    <text evidence="5">The sequence shown here is derived from an EMBL/GenBank/DDBJ whole genome shotgun (WGS) entry which is preliminary data.</text>
</comment>
<dbReference type="Gene3D" id="2.60.120.10">
    <property type="entry name" value="Jelly Rolls"/>
    <property type="match status" value="1"/>
</dbReference>
<reference evidence="5" key="1">
    <citation type="submission" date="2020-08" db="EMBL/GenBank/DDBJ databases">
        <title>Genome public.</title>
        <authorList>
            <person name="Liu C."/>
            <person name="Sun Q."/>
        </authorList>
    </citation>
    <scope>NUCLEOTIDE SEQUENCE</scope>
    <source>
        <strain evidence="5">NSJ-12</strain>
    </source>
</reference>
<dbReference type="InterPro" id="IPR014710">
    <property type="entry name" value="RmlC-like_jellyroll"/>
</dbReference>
<name>A0A926EJ99_9FIRM</name>
<evidence type="ECO:0000256" key="2">
    <source>
        <dbReference type="ARBA" id="ARBA00023125"/>
    </source>
</evidence>
<feature type="domain" description="Cyclic nucleotide-binding" evidence="4">
    <location>
        <begin position="28"/>
        <end position="113"/>
    </location>
</feature>
<dbReference type="PROSITE" id="PS50042">
    <property type="entry name" value="CNMP_BINDING_3"/>
    <property type="match status" value="1"/>
</dbReference>
<dbReference type="Pfam" id="PF00027">
    <property type="entry name" value="cNMP_binding"/>
    <property type="match status" value="1"/>
</dbReference>
<dbReference type="SUPFAM" id="SSF46785">
    <property type="entry name" value="Winged helix' DNA-binding domain"/>
    <property type="match status" value="1"/>
</dbReference>
<accession>A0A926EJ99</accession>
<dbReference type="Pfam" id="PF13545">
    <property type="entry name" value="HTH_Crp_2"/>
    <property type="match status" value="1"/>
</dbReference>
<keyword evidence="3" id="KW-0804">Transcription</keyword>
<gene>
    <name evidence="5" type="ORF">H8718_08510</name>
</gene>
<dbReference type="InterPro" id="IPR012318">
    <property type="entry name" value="HTH_CRP"/>
</dbReference>
<evidence type="ECO:0000313" key="5">
    <source>
        <dbReference type="EMBL" id="MBC8579570.1"/>
    </source>
</evidence>
<dbReference type="Gene3D" id="1.10.10.10">
    <property type="entry name" value="Winged helix-like DNA-binding domain superfamily/Winged helix DNA-binding domain"/>
    <property type="match status" value="1"/>
</dbReference>
<evidence type="ECO:0000313" key="6">
    <source>
        <dbReference type="Proteomes" id="UP000655830"/>
    </source>
</evidence>
<evidence type="ECO:0000256" key="1">
    <source>
        <dbReference type="ARBA" id="ARBA00023015"/>
    </source>
</evidence>
<proteinExistence type="predicted"/>
<keyword evidence="1" id="KW-0805">Transcription regulation</keyword>
<evidence type="ECO:0000259" key="4">
    <source>
        <dbReference type="PROSITE" id="PS50042"/>
    </source>
</evidence>
<dbReference type="InterPro" id="IPR036388">
    <property type="entry name" value="WH-like_DNA-bd_sf"/>
</dbReference>
<dbReference type="AlphaFoldDB" id="A0A926EJ99"/>
<dbReference type="InterPro" id="IPR000595">
    <property type="entry name" value="cNMP-bd_dom"/>
</dbReference>
<keyword evidence="2" id="KW-0238">DNA-binding</keyword>
<dbReference type="GO" id="GO:0003677">
    <property type="term" value="F:DNA binding"/>
    <property type="evidence" value="ECO:0007669"/>
    <property type="project" value="UniProtKB-KW"/>
</dbReference>
<dbReference type="InterPro" id="IPR036390">
    <property type="entry name" value="WH_DNA-bd_sf"/>
</dbReference>
<organism evidence="5 6">
    <name type="scientific">Zhenhengia yiwuensis</name>
    <dbReference type="NCBI Taxonomy" id="2763666"/>
    <lineage>
        <taxon>Bacteria</taxon>
        <taxon>Bacillati</taxon>
        <taxon>Bacillota</taxon>
        <taxon>Clostridia</taxon>
        <taxon>Lachnospirales</taxon>
        <taxon>Lachnospiraceae</taxon>
        <taxon>Zhenhengia</taxon>
    </lineage>
</organism>
<sequence>MSLEELLIKVPELYPYIENMPVSIKDKYVIKTIPAGTLVHQKNDELNYFAIVCTGEHRVINEFENGNIFMIEKNEPIDFIGEVTILAGMPTTSVTIETLTDCIVLQIPREDFEYWITVDNQFLRLVSQKVAYKLYRSSYNRGAKLFYPAIFFLMEYIVQYAKTKNIQKGQQITIHKTREVLSEEMCMTTKTLNRSVKKLKEQGLICIHKGKICIQYTQYETLLKEMHHILKQTI</sequence>